<proteinExistence type="inferred from homology"/>
<evidence type="ECO:0000313" key="9">
    <source>
        <dbReference type="Proteomes" id="UP000198707"/>
    </source>
</evidence>
<keyword evidence="5 6" id="KW-0233">DNA recombination</keyword>
<dbReference type="EMBL" id="FNYV01000015">
    <property type="protein sequence ID" value="SEK02521.1"/>
    <property type="molecule type" value="Genomic_DNA"/>
</dbReference>
<dbReference type="GO" id="GO:0006313">
    <property type="term" value="P:DNA transposition"/>
    <property type="evidence" value="ECO:0007669"/>
    <property type="project" value="UniProtKB-UniRule"/>
</dbReference>
<evidence type="ECO:0000256" key="3">
    <source>
        <dbReference type="ARBA" id="ARBA00022578"/>
    </source>
</evidence>
<gene>
    <name evidence="8" type="ORF">SAMN05443287_1155</name>
</gene>
<name>A0A1H7DL03_9ACTN</name>
<comment type="similarity">
    <text evidence="2 6">Belongs to the transposase mutator family.</text>
</comment>
<evidence type="ECO:0000256" key="5">
    <source>
        <dbReference type="ARBA" id="ARBA00023172"/>
    </source>
</evidence>
<keyword evidence="6" id="KW-0814">Transposable element</keyword>
<evidence type="ECO:0000313" key="8">
    <source>
        <dbReference type="EMBL" id="SEK02521.1"/>
    </source>
</evidence>
<dbReference type="Pfam" id="PF00872">
    <property type="entry name" value="Transposase_mut"/>
    <property type="match status" value="1"/>
</dbReference>
<dbReference type="STRING" id="1144548.SAMN05443287_1155"/>
<dbReference type="PROSITE" id="PS01007">
    <property type="entry name" value="TRANSPOSASE_MUTATOR"/>
    <property type="match status" value="1"/>
</dbReference>
<keyword evidence="4 6" id="KW-0238">DNA-binding</keyword>
<dbReference type="PANTHER" id="PTHR33217">
    <property type="entry name" value="TRANSPOSASE FOR INSERTION SEQUENCE ELEMENT IS1081"/>
    <property type="match status" value="1"/>
</dbReference>
<evidence type="ECO:0000256" key="1">
    <source>
        <dbReference type="ARBA" id="ARBA00002190"/>
    </source>
</evidence>
<dbReference type="GO" id="GO:0004803">
    <property type="term" value="F:transposase activity"/>
    <property type="evidence" value="ECO:0007669"/>
    <property type="project" value="UniProtKB-UniRule"/>
</dbReference>
<dbReference type="AlphaFoldDB" id="A0A1H7DL03"/>
<dbReference type="InterPro" id="IPR001207">
    <property type="entry name" value="Transposase_mutator"/>
</dbReference>
<evidence type="ECO:0000256" key="6">
    <source>
        <dbReference type="RuleBase" id="RU365089"/>
    </source>
</evidence>
<evidence type="ECO:0000256" key="4">
    <source>
        <dbReference type="ARBA" id="ARBA00023125"/>
    </source>
</evidence>
<dbReference type="GO" id="GO:0003677">
    <property type="term" value="F:DNA binding"/>
    <property type="evidence" value="ECO:0007669"/>
    <property type="project" value="UniProtKB-UniRule"/>
</dbReference>
<evidence type="ECO:0000256" key="7">
    <source>
        <dbReference type="SAM" id="MobiDB-lite"/>
    </source>
</evidence>
<feature type="compositionally biased region" description="Low complexity" evidence="7">
    <location>
        <begin position="315"/>
        <end position="357"/>
    </location>
</feature>
<keyword evidence="9" id="KW-1185">Reference proteome</keyword>
<sequence length="357" mass="38982">MADKKNVVQLPQPSAAEVEFAQQLVERAKADGVSLVGPGGLLAGITRTVLESALDAELDAHLDEAGVDESTGRRTNIRNGHGAKTVQTEVGPVRIQVPRDRAGSFTPRIVPKHVRRLDGFNEAILSLYAKGLTTGEIAAHLADVYDADVSRELISRVTDNVVQEMEAWRQRPLDRIYPVVFIDALVMKIRQGQVANRPVYVVVGISLDGERDVLGMWAGTGGEGAKQWAGYLTELRNRGVEDVFMVCSDGLKGMTDAIEQVWPQAVHQQCVVHLVRASLRYTNRKDWQKITPALREIYTAPPSRLRRPGSRRSPRSSVTSTPPSSGSGAPLGRSSCRSWTTTMRSARSSTPPTSSRA</sequence>
<feature type="region of interest" description="Disordered" evidence="7">
    <location>
        <begin position="298"/>
        <end position="357"/>
    </location>
</feature>
<keyword evidence="3 6" id="KW-0815">Transposition</keyword>
<feature type="compositionally biased region" description="Basic residues" evidence="7">
    <location>
        <begin position="304"/>
        <end position="314"/>
    </location>
</feature>
<reference evidence="9" key="1">
    <citation type="submission" date="2016-10" db="EMBL/GenBank/DDBJ databases">
        <authorList>
            <person name="Varghese N."/>
            <person name="Submissions S."/>
        </authorList>
    </citation>
    <scope>NUCLEOTIDE SEQUENCE [LARGE SCALE GENOMIC DNA]</scope>
    <source>
        <strain evidence="9">CGMCC 4.7038</strain>
    </source>
</reference>
<dbReference type="Proteomes" id="UP000198707">
    <property type="component" value="Unassembled WGS sequence"/>
</dbReference>
<comment type="function">
    <text evidence="1 6">Required for the transposition of the insertion element.</text>
</comment>
<accession>A0A1H7DL03</accession>
<organism evidence="8 9">
    <name type="scientific">Micromonospora phaseoli</name>
    <dbReference type="NCBI Taxonomy" id="1144548"/>
    <lineage>
        <taxon>Bacteria</taxon>
        <taxon>Bacillati</taxon>
        <taxon>Actinomycetota</taxon>
        <taxon>Actinomycetes</taxon>
        <taxon>Micromonosporales</taxon>
        <taxon>Micromonosporaceae</taxon>
        <taxon>Micromonospora</taxon>
    </lineage>
</organism>
<protein>
    <recommendedName>
        <fullName evidence="6">Mutator family transposase</fullName>
    </recommendedName>
</protein>
<dbReference type="NCBIfam" id="NF033543">
    <property type="entry name" value="transpos_IS256"/>
    <property type="match status" value="1"/>
</dbReference>
<evidence type="ECO:0000256" key="2">
    <source>
        <dbReference type="ARBA" id="ARBA00010961"/>
    </source>
</evidence>
<dbReference type="PANTHER" id="PTHR33217:SF8">
    <property type="entry name" value="MUTATOR FAMILY TRANSPOSASE"/>
    <property type="match status" value="1"/>
</dbReference>